<feature type="transmembrane region" description="Helical" evidence="3">
    <location>
        <begin position="301"/>
        <end position="320"/>
    </location>
</feature>
<sequence length="447" mass="50436">MSTQTIDQIRSLRDEIRKSLRAIKVAHYKGQQFGPEQEYTAKGIKGGIDAILVDITAALKSENKFIQASTHSERNSFASQLSNINTQLKNRDLNSVCTYLDNIKPVLRGWGVRKSFDRQEVFEEHLDSLQKRAAALTEEIEAILEVKKEGLVLKSEIESTHADLGEKMSSLQEELDELNMLSDATLQKRTELESMLDQDEERTEQIENLLSEAKSHNEVIESFSEKVLERETQLEKQEQRTKKYITTLEQYESDHKEYNEEAESLIKSAKLALEYKTAEGLSAAFTEQFNRASKPNLIRGWIISSVVFVIASVLMGIWLVSDPNLGAGAMVGRVSLLPILIGGAWFSAAQYVKQKNIAEDYAYKSTLAKSIVGFSDQLSSEAGKGEEYSHYVRSVLMQIHNDPLRKHGLVSDEPTSRRTKEQSLSPELKDIRATLQKLESKLSKMDA</sequence>
<protein>
    <recommendedName>
        <fullName evidence="6">Chromosome partition protein Smc</fullName>
    </recommendedName>
</protein>
<evidence type="ECO:0000313" key="5">
    <source>
        <dbReference type="Proteomes" id="UP000287410"/>
    </source>
</evidence>
<gene>
    <name evidence="4" type="ORF">CWE12_12530</name>
</gene>
<dbReference type="Proteomes" id="UP000287410">
    <property type="component" value="Unassembled WGS sequence"/>
</dbReference>
<evidence type="ECO:0008006" key="6">
    <source>
        <dbReference type="Google" id="ProtNLM"/>
    </source>
</evidence>
<dbReference type="EMBL" id="PIPN01000006">
    <property type="protein sequence ID" value="RUO28045.1"/>
    <property type="molecule type" value="Genomic_DNA"/>
</dbReference>
<comment type="caution">
    <text evidence="4">The sequence shown here is derived from an EMBL/GenBank/DDBJ whole genome shotgun (WGS) entry which is preliminary data.</text>
</comment>
<feature type="compositionally biased region" description="Basic and acidic residues" evidence="2">
    <location>
        <begin position="414"/>
        <end position="427"/>
    </location>
</feature>
<feature type="coiled-coil region" evidence="1">
    <location>
        <begin position="119"/>
        <end position="268"/>
    </location>
</feature>
<accession>A0ABY0BV33</accession>
<keyword evidence="5" id="KW-1185">Reference proteome</keyword>
<evidence type="ECO:0000256" key="2">
    <source>
        <dbReference type="SAM" id="MobiDB-lite"/>
    </source>
</evidence>
<name>A0ABY0BV33_9GAMM</name>
<organism evidence="4 5">
    <name type="scientific">Aliidiomarina sedimenti</name>
    <dbReference type="NCBI Taxonomy" id="1933879"/>
    <lineage>
        <taxon>Bacteria</taxon>
        <taxon>Pseudomonadati</taxon>
        <taxon>Pseudomonadota</taxon>
        <taxon>Gammaproteobacteria</taxon>
        <taxon>Alteromonadales</taxon>
        <taxon>Idiomarinaceae</taxon>
        <taxon>Aliidiomarina</taxon>
    </lineage>
</organism>
<keyword evidence="1" id="KW-0175">Coiled coil</keyword>
<feature type="transmembrane region" description="Helical" evidence="3">
    <location>
        <begin position="326"/>
        <end position="346"/>
    </location>
</feature>
<keyword evidence="3" id="KW-0812">Transmembrane</keyword>
<feature type="region of interest" description="Disordered" evidence="2">
    <location>
        <begin position="406"/>
        <end position="427"/>
    </location>
</feature>
<reference evidence="4 5" key="1">
    <citation type="journal article" date="2018" name="Front. Microbiol.">
        <title>Genome-Based Analysis Reveals the Taxonomy and Diversity of the Family Idiomarinaceae.</title>
        <authorList>
            <person name="Liu Y."/>
            <person name="Lai Q."/>
            <person name="Shao Z."/>
        </authorList>
    </citation>
    <scope>NUCLEOTIDE SEQUENCE [LARGE SCALE GENOMIC DNA]</scope>
    <source>
        <strain evidence="4 5">GBSy1</strain>
    </source>
</reference>
<evidence type="ECO:0000313" key="4">
    <source>
        <dbReference type="EMBL" id="RUO28045.1"/>
    </source>
</evidence>
<keyword evidence="3" id="KW-1133">Transmembrane helix</keyword>
<proteinExistence type="predicted"/>
<dbReference type="RefSeq" id="WP_126790052.1">
    <property type="nucleotide sequence ID" value="NZ_PIPN01000006.1"/>
</dbReference>
<keyword evidence="3" id="KW-0472">Membrane</keyword>
<evidence type="ECO:0000256" key="1">
    <source>
        <dbReference type="SAM" id="Coils"/>
    </source>
</evidence>
<evidence type="ECO:0000256" key="3">
    <source>
        <dbReference type="SAM" id="Phobius"/>
    </source>
</evidence>